<protein>
    <submittedName>
        <fullName evidence="7">ABC transporter ATP-binding protein</fullName>
    </submittedName>
</protein>
<evidence type="ECO:0000313" key="7">
    <source>
        <dbReference type="EMBL" id="MFC7407089.1"/>
    </source>
</evidence>
<dbReference type="InterPro" id="IPR017871">
    <property type="entry name" value="ABC_transporter-like_CS"/>
</dbReference>
<dbReference type="InterPro" id="IPR027417">
    <property type="entry name" value="P-loop_NTPase"/>
</dbReference>
<keyword evidence="4 7" id="KW-0067">ATP-binding</keyword>
<dbReference type="PANTHER" id="PTHR42711">
    <property type="entry name" value="ABC TRANSPORTER ATP-BINDING PROTEIN"/>
    <property type="match status" value="1"/>
</dbReference>
<gene>
    <name evidence="7" type="ORF">ACFQQL_18375</name>
</gene>
<proteinExistence type="predicted"/>
<dbReference type="SUPFAM" id="SSF52540">
    <property type="entry name" value="P-loop containing nucleoside triphosphate hydrolases"/>
    <property type="match status" value="1"/>
</dbReference>
<evidence type="ECO:0000259" key="6">
    <source>
        <dbReference type="PROSITE" id="PS50893"/>
    </source>
</evidence>
<comment type="subcellular location">
    <subcellularLocation>
        <location evidence="1">Cell membrane</location>
        <topology evidence="1">Peripheral membrane protein</topology>
    </subcellularLocation>
</comment>
<dbReference type="RefSeq" id="WP_382396620.1">
    <property type="nucleotide sequence ID" value="NZ_JBHTCQ010000005.1"/>
</dbReference>
<evidence type="ECO:0000256" key="5">
    <source>
        <dbReference type="ARBA" id="ARBA00023251"/>
    </source>
</evidence>
<comment type="caution">
    <text evidence="7">The sequence shown here is derived from an EMBL/GenBank/DDBJ whole genome shotgun (WGS) entry which is preliminary data.</text>
</comment>
<dbReference type="PROSITE" id="PS00211">
    <property type="entry name" value="ABC_TRANSPORTER_1"/>
    <property type="match status" value="1"/>
</dbReference>
<evidence type="ECO:0000256" key="4">
    <source>
        <dbReference type="ARBA" id="ARBA00022840"/>
    </source>
</evidence>
<keyword evidence="5" id="KW-0046">Antibiotic resistance</keyword>
<evidence type="ECO:0000256" key="3">
    <source>
        <dbReference type="ARBA" id="ARBA00022741"/>
    </source>
</evidence>
<dbReference type="Gene3D" id="3.40.50.300">
    <property type="entry name" value="P-loop containing nucleotide triphosphate hydrolases"/>
    <property type="match status" value="1"/>
</dbReference>
<keyword evidence="8" id="KW-1185">Reference proteome</keyword>
<organism evidence="7 8">
    <name type="scientific">Georgenia alba</name>
    <dbReference type="NCBI Taxonomy" id="2233858"/>
    <lineage>
        <taxon>Bacteria</taxon>
        <taxon>Bacillati</taxon>
        <taxon>Actinomycetota</taxon>
        <taxon>Actinomycetes</taxon>
        <taxon>Micrococcales</taxon>
        <taxon>Bogoriellaceae</taxon>
        <taxon>Georgenia</taxon>
    </lineage>
</organism>
<keyword evidence="3" id="KW-0547">Nucleotide-binding</keyword>
<dbReference type="PANTHER" id="PTHR42711:SF17">
    <property type="entry name" value="ABC TRANSPORTER ATP-BINDING PROTEIN"/>
    <property type="match status" value="1"/>
</dbReference>
<evidence type="ECO:0000313" key="8">
    <source>
        <dbReference type="Proteomes" id="UP001596455"/>
    </source>
</evidence>
<dbReference type="CDD" id="cd03230">
    <property type="entry name" value="ABC_DR_subfamily_A"/>
    <property type="match status" value="1"/>
</dbReference>
<dbReference type="SMART" id="SM00382">
    <property type="entry name" value="AAA"/>
    <property type="match status" value="1"/>
</dbReference>
<accession>A0ABW2QCC8</accession>
<dbReference type="Proteomes" id="UP001596455">
    <property type="component" value="Unassembled WGS sequence"/>
</dbReference>
<sequence length="308" mass="32599">MTTTTRTATDAVDVIGVAKQFHTKDGPLRAVDGVDLTIGRGEILALLGPNGAGKTTLLDMVLGLTTPTSGTISVLGTEPRRAVRAGQVSAVLQTGGLLRDLTVAETVRMIASTYDRHAEVDDVLRRARIQSIASRKVSKCSGGEQQRLRFALALLPDPDLLVLDEPTAGMDVTARREFWDTMREDAARGRTVVFATHYLQEADAFAQRIVMVSAGRVVADGPTAQIRARATGRTVSARLGSPTADVRHRLRTLPGVQDVSLDGGRVAVRAADSDAVALALLTDFGATDLEITSGSLDQAFQALTEGAS</sequence>
<dbReference type="InterPro" id="IPR003439">
    <property type="entry name" value="ABC_transporter-like_ATP-bd"/>
</dbReference>
<dbReference type="InterPro" id="IPR050763">
    <property type="entry name" value="ABC_transporter_ATP-binding"/>
</dbReference>
<dbReference type="GO" id="GO:0005524">
    <property type="term" value="F:ATP binding"/>
    <property type="evidence" value="ECO:0007669"/>
    <property type="project" value="UniProtKB-KW"/>
</dbReference>
<dbReference type="Pfam" id="PF00005">
    <property type="entry name" value="ABC_tran"/>
    <property type="match status" value="1"/>
</dbReference>
<name>A0ABW2QCC8_9MICO</name>
<keyword evidence="2" id="KW-0813">Transport</keyword>
<evidence type="ECO:0000256" key="2">
    <source>
        <dbReference type="ARBA" id="ARBA00022448"/>
    </source>
</evidence>
<feature type="domain" description="ABC transporter" evidence="6">
    <location>
        <begin position="12"/>
        <end position="239"/>
    </location>
</feature>
<dbReference type="PROSITE" id="PS50893">
    <property type="entry name" value="ABC_TRANSPORTER_2"/>
    <property type="match status" value="1"/>
</dbReference>
<dbReference type="InterPro" id="IPR003593">
    <property type="entry name" value="AAA+_ATPase"/>
</dbReference>
<reference evidence="8" key="1">
    <citation type="journal article" date="2019" name="Int. J. Syst. Evol. Microbiol.">
        <title>The Global Catalogue of Microorganisms (GCM) 10K type strain sequencing project: providing services to taxonomists for standard genome sequencing and annotation.</title>
        <authorList>
            <consortium name="The Broad Institute Genomics Platform"/>
            <consortium name="The Broad Institute Genome Sequencing Center for Infectious Disease"/>
            <person name="Wu L."/>
            <person name="Ma J."/>
        </authorList>
    </citation>
    <scope>NUCLEOTIDE SEQUENCE [LARGE SCALE GENOMIC DNA]</scope>
    <source>
        <strain evidence="8">JCM 1490</strain>
    </source>
</reference>
<dbReference type="EMBL" id="JBHTCQ010000005">
    <property type="protein sequence ID" value="MFC7407089.1"/>
    <property type="molecule type" value="Genomic_DNA"/>
</dbReference>
<evidence type="ECO:0000256" key="1">
    <source>
        <dbReference type="ARBA" id="ARBA00004202"/>
    </source>
</evidence>